<dbReference type="OrthoDB" id="10345172at2759"/>
<proteinExistence type="predicted"/>
<keyword evidence="2" id="KW-1185">Reference proteome</keyword>
<name>A0A6J8BEV4_MYTCO</name>
<protein>
    <submittedName>
        <fullName evidence="1">Uncharacterized protein</fullName>
    </submittedName>
</protein>
<sequence>MHMLHKYLPDDIITNVKQVMENVDYFPLLCKLSKDKTSEEVQKLFTSPLKSIKTNINNIIINENKDQGCPLALCILFNDKFNIDWLKLRSASEQKSDKIKNIVKEFDINVSKEKHRNSLKAGFFTLNSTYLKLRGTEYRMIHKIYKMAAVICEQQLTECFIKYAPIVIIQNNFIFESLPEVHEGIDSIVLSEDQEEYYFERLLCCVT</sequence>
<organism evidence="1 2">
    <name type="scientific">Mytilus coruscus</name>
    <name type="common">Sea mussel</name>
    <dbReference type="NCBI Taxonomy" id="42192"/>
    <lineage>
        <taxon>Eukaryota</taxon>
        <taxon>Metazoa</taxon>
        <taxon>Spiralia</taxon>
        <taxon>Lophotrochozoa</taxon>
        <taxon>Mollusca</taxon>
        <taxon>Bivalvia</taxon>
        <taxon>Autobranchia</taxon>
        <taxon>Pteriomorphia</taxon>
        <taxon>Mytilida</taxon>
        <taxon>Mytiloidea</taxon>
        <taxon>Mytilidae</taxon>
        <taxon>Mytilinae</taxon>
        <taxon>Mytilus</taxon>
    </lineage>
</organism>
<gene>
    <name evidence="1" type="ORF">MCOR_18278</name>
</gene>
<evidence type="ECO:0000313" key="1">
    <source>
        <dbReference type="EMBL" id="CAC5382455.1"/>
    </source>
</evidence>
<dbReference type="Proteomes" id="UP000507470">
    <property type="component" value="Unassembled WGS sequence"/>
</dbReference>
<accession>A0A6J8BEV4</accession>
<evidence type="ECO:0000313" key="2">
    <source>
        <dbReference type="Proteomes" id="UP000507470"/>
    </source>
</evidence>
<dbReference type="AlphaFoldDB" id="A0A6J8BEV4"/>
<dbReference type="EMBL" id="CACVKT020003210">
    <property type="protein sequence ID" value="CAC5382455.1"/>
    <property type="molecule type" value="Genomic_DNA"/>
</dbReference>
<reference evidence="1 2" key="1">
    <citation type="submission" date="2020-06" db="EMBL/GenBank/DDBJ databases">
        <authorList>
            <person name="Li R."/>
            <person name="Bekaert M."/>
        </authorList>
    </citation>
    <scope>NUCLEOTIDE SEQUENCE [LARGE SCALE GENOMIC DNA]</scope>
    <source>
        <strain evidence="2">wild</strain>
    </source>
</reference>